<dbReference type="PANTHER" id="PTHR47429">
    <property type="entry name" value="PROTEIN TWIN LOV 1"/>
    <property type="match status" value="1"/>
</dbReference>
<evidence type="ECO:0000259" key="4">
    <source>
        <dbReference type="PROSITE" id="PS50112"/>
    </source>
</evidence>
<reference evidence="5" key="1">
    <citation type="submission" date="2019-02" db="EMBL/GenBank/DDBJ databases">
        <title>Halonotius sp. a new haloarchaeum isolated from saline soil.</title>
        <authorList>
            <person name="Duran-Viseras A."/>
            <person name="Sanchez-Porro C."/>
            <person name="Ventosa A."/>
        </authorList>
    </citation>
    <scope>NUCLEOTIDE SEQUENCE</scope>
    <source>
        <strain evidence="5">F15B</strain>
    </source>
</reference>
<feature type="domain" description="PAS" evidence="4">
    <location>
        <begin position="83"/>
        <end position="125"/>
    </location>
</feature>
<evidence type="ECO:0000256" key="2">
    <source>
        <dbReference type="ARBA" id="ARBA00022643"/>
    </source>
</evidence>
<keyword evidence="3" id="KW-0157">Chromophore</keyword>
<proteinExistence type="predicted"/>
<dbReference type="NCBIfam" id="TIGR00229">
    <property type="entry name" value="sensory_box"/>
    <property type="match status" value="1"/>
</dbReference>
<keyword evidence="1" id="KW-0285">Flavoprotein</keyword>
<dbReference type="InterPro" id="IPR000014">
    <property type="entry name" value="PAS"/>
</dbReference>
<sequence length="174" mass="18613">MTASAELADLLRTRHNSDGPTIPSTDVAESVATLLSEIRQTAPARTHGGGDEPALDWATGEMDNAPVSMAISGPAYADNPIWYVNDAFEALTGYAEPEVIGENLRLLQGPETAADAVADLREAVDIWEATVVELDNYHADGSRFRNRVALAPIPDATGTISNWVGIQEERPLDS</sequence>
<evidence type="ECO:0000313" key="6">
    <source>
        <dbReference type="Proteomes" id="UP000705823"/>
    </source>
</evidence>
<accession>A0A8J8PD10</accession>
<gene>
    <name evidence="5" type="ORF">EGH24_05790</name>
</gene>
<dbReference type="OrthoDB" id="8127at2157"/>
<keyword evidence="6" id="KW-1185">Reference proteome</keyword>
<dbReference type="Proteomes" id="UP000705823">
    <property type="component" value="Unassembled WGS sequence"/>
</dbReference>
<dbReference type="Gene3D" id="3.30.450.20">
    <property type="entry name" value="PAS domain"/>
    <property type="match status" value="1"/>
</dbReference>
<dbReference type="PROSITE" id="PS50112">
    <property type="entry name" value="PAS"/>
    <property type="match status" value="1"/>
</dbReference>
<name>A0A8J8PD10_9EURY</name>
<protein>
    <submittedName>
        <fullName evidence="5">PAS domain-containing protein</fullName>
    </submittedName>
</protein>
<dbReference type="CDD" id="cd00130">
    <property type="entry name" value="PAS"/>
    <property type="match status" value="1"/>
</dbReference>
<organism evidence="5 6">
    <name type="scientific">Halonotius terrestris</name>
    <dbReference type="NCBI Taxonomy" id="2487750"/>
    <lineage>
        <taxon>Archaea</taxon>
        <taxon>Methanobacteriati</taxon>
        <taxon>Methanobacteriota</taxon>
        <taxon>Stenosarchaea group</taxon>
        <taxon>Halobacteria</taxon>
        <taxon>Halobacteriales</taxon>
        <taxon>Haloferacaceae</taxon>
        <taxon>Halonotius</taxon>
    </lineage>
</organism>
<dbReference type="SUPFAM" id="SSF55785">
    <property type="entry name" value="PYP-like sensor domain (PAS domain)"/>
    <property type="match status" value="1"/>
</dbReference>
<dbReference type="EMBL" id="RKLU01000002">
    <property type="protein sequence ID" value="TQQ82947.1"/>
    <property type="molecule type" value="Genomic_DNA"/>
</dbReference>
<evidence type="ECO:0000256" key="3">
    <source>
        <dbReference type="ARBA" id="ARBA00022991"/>
    </source>
</evidence>
<dbReference type="RefSeq" id="WP_142979211.1">
    <property type="nucleotide sequence ID" value="NZ_RKLU01000002.1"/>
</dbReference>
<keyword evidence="2" id="KW-0288">FMN</keyword>
<evidence type="ECO:0000256" key="1">
    <source>
        <dbReference type="ARBA" id="ARBA00022630"/>
    </source>
</evidence>
<comment type="caution">
    <text evidence="5">The sequence shown here is derived from an EMBL/GenBank/DDBJ whole genome shotgun (WGS) entry which is preliminary data.</text>
</comment>
<evidence type="ECO:0000313" key="5">
    <source>
        <dbReference type="EMBL" id="TQQ82947.1"/>
    </source>
</evidence>
<dbReference type="InterPro" id="IPR035965">
    <property type="entry name" value="PAS-like_dom_sf"/>
</dbReference>
<dbReference type="AlphaFoldDB" id="A0A8J8PD10"/>
<dbReference type="Pfam" id="PF13426">
    <property type="entry name" value="PAS_9"/>
    <property type="match status" value="1"/>
</dbReference>
<dbReference type="PANTHER" id="PTHR47429:SF2">
    <property type="entry name" value="PROTEIN TWIN LOV 1"/>
    <property type="match status" value="1"/>
</dbReference>